<feature type="non-terminal residue" evidence="1">
    <location>
        <position position="192"/>
    </location>
</feature>
<accession>X0T8K0</accession>
<proteinExistence type="predicted"/>
<name>X0T8K0_9ZZZZ</name>
<dbReference type="AlphaFoldDB" id="X0T8K0"/>
<evidence type="ECO:0008006" key="2">
    <source>
        <dbReference type="Google" id="ProtNLM"/>
    </source>
</evidence>
<dbReference type="EMBL" id="BARS01016674">
    <property type="protein sequence ID" value="GAF89519.1"/>
    <property type="molecule type" value="Genomic_DNA"/>
</dbReference>
<gene>
    <name evidence="1" type="ORF">S01H1_27396</name>
</gene>
<organism evidence="1">
    <name type="scientific">marine sediment metagenome</name>
    <dbReference type="NCBI Taxonomy" id="412755"/>
    <lineage>
        <taxon>unclassified sequences</taxon>
        <taxon>metagenomes</taxon>
        <taxon>ecological metagenomes</taxon>
    </lineage>
</organism>
<sequence>MGKVFIIGAGASYGHTNGDFPLINGFFKKAKDLKIISDDDEKIKNEYGDVKKYVKNIFNRDILKEEINIEEILTNLEIDIEKNSILELKIIRGKIIEIIRGTINKLSAKSYNENSEYFLFIKHLKDEDSIITFNWDLLLDDILGRKKCIEHALVNEKKQYENMFMKLTGNRRQTWAGMGLSPYVDYQTTGYY</sequence>
<comment type="caution">
    <text evidence="1">The sequence shown here is derived from an EMBL/GenBank/DDBJ whole genome shotgun (WGS) entry which is preliminary data.</text>
</comment>
<reference evidence="1" key="1">
    <citation type="journal article" date="2014" name="Front. Microbiol.">
        <title>High frequency of phylogenetically diverse reductive dehalogenase-homologous genes in deep subseafloor sedimentary metagenomes.</title>
        <authorList>
            <person name="Kawai M."/>
            <person name="Futagami T."/>
            <person name="Toyoda A."/>
            <person name="Takaki Y."/>
            <person name="Nishi S."/>
            <person name="Hori S."/>
            <person name="Arai W."/>
            <person name="Tsubouchi T."/>
            <person name="Morono Y."/>
            <person name="Uchiyama I."/>
            <person name="Ito T."/>
            <person name="Fujiyama A."/>
            <person name="Inagaki F."/>
            <person name="Takami H."/>
        </authorList>
    </citation>
    <scope>NUCLEOTIDE SEQUENCE</scope>
    <source>
        <strain evidence="1">Expedition CK06-06</strain>
    </source>
</reference>
<protein>
    <recommendedName>
        <fullName evidence="2">SIR2-like domain-containing protein</fullName>
    </recommendedName>
</protein>
<evidence type="ECO:0000313" key="1">
    <source>
        <dbReference type="EMBL" id="GAF89519.1"/>
    </source>
</evidence>